<organism evidence="1 2">
    <name type="scientific">Sclerotinia sclerotiorum (strain ATCC 18683 / 1980 / Ss-1)</name>
    <name type="common">White mold</name>
    <name type="synonym">Whetzelinia sclerotiorum</name>
    <dbReference type="NCBI Taxonomy" id="665079"/>
    <lineage>
        <taxon>Eukaryota</taxon>
        <taxon>Fungi</taxon>
        <taxon>Dikarya</taxon>
        <taxon>Ascomycota</taxon>
        <taxon>Pezizomycotina</taxon>
        <taxon>Leotiomycetes</taxon>
        <taxon>Helotiales</taxon>
        <taxon>Sclerotiniaceae</taxon>
        <taxon>Sclerotinia</taxon>
    </lineage>
</organism>
<proteinExistence type="predicted"/>
<reference evidence="2" key="1">
    <citation type="journal article" date="2011" name="PLoS Genet.">
        <title>Genomic analysis of the necrotrophic fungal pathogens Sclerotinia sclerotiorum and Botrytis cinerea.</title>
        <authorList>
            <person name="Amselem J."/>
            <person name="Cuomo C.A."/>
            <person name="van Kan J.A."/>
            <person name="Viaud M."/>
            <person name="Benito E.P."/>
            <person name="Couloux A."/>
            <person name="Coutinho P.M."/>
            <person name="de Vries R.P."/>
            <person name="Dyer P.S."/>
            <person name="Fillinger S."/>
            <person name="Fournier E."/>
            <person name="Gout L."/>
            <person name="Hahn M."/>
            <person name="Kohn L."/>
            <person name="Lapalu N."/>
            <person name="Plummer K.M."/>
            <person name="Pradier J.M."/>
            <person name="Quevillon E."/>
            <person name="Sharon A."/>
            <person name="Simon A."/>
            <person name="ten Have A."/>
            <person name="Tudzynski B."/>
            <person name="Tudzynski P."/>
            <person name="Wincker P."/>
            <person name="Andrew M."/>
            <person name="Anthouard V."/>
            <person name="Beever R.E."/>
            <person name="Beffa R."/>
            <person name="Benoit I."/>
            <person name="Bouzid O."/>
            <person name="Brault B."/>
            <person name="Chen Z."/>
            <person name="Choquer M."/>
            <person name="Collemare J."/>
            <person name="Cotton P."/>
            <person name="Danchin E.G."/>
            <person name="Da Silva C."/>
            <person name="Gautier A."/>
            <person name="Giraud C."/>
            <person name="Giraud T."/>
            <person name="Gonzalez C."/>
            <person name="Grossetete S."/>
            <person name="Guldener U."/>
            <person name="Henrissat B."/>
            <person name="Howlett B.J."/>
            <person name="Kodira C."/>
            <person name="Kretschmer M."/>
            <person name="Lappartient A."/>
            <person name="Leroch M."/>
            <person name="Levis C."/>
            <person name="Mauceli E."/>
            <person name="Neuveglise C."/>
            <person name="Oeser B."/>
            <person name="Pearson M."/>
            <person name="Poulain J."/>
            <person name="Poussereau N."/>
            <person name="Quesneville H."/>
            <person name="Rascle C."/>
            <person name="Schumacher J."/>
            <person name="Segurens B."/>
            <person name="Sexton A."/>
            <person name="Silva E."/>
            <person name="Sirven C."/>
            <person name="Soanes D.M."/>
            <person name="Talbot N.J."/>
            <person name="Templeton M."/>
            <person name="Yandava C."/>
            <person name="Yarden O."/>
            <person name="Zeng Q."/>
            <person name="Rollins J.A."/>
            <person name="Lebrun M.H."/>
            <person name="Dickman M."/>
        </authorList>
    </citation>
    <scope>NUCLEOTIDE SEQUENCE [LARGE SCALE GENOMIC DNA]</scope>
    <source>
        <strain evidence="2">ATCC 18683 / 1980 / Ss-1</strain>
    </source>
</reference>
<name>A7EXX2_SCLS1</name>
<gene>
    <name evidence="1" type="ORF">SS1G_10187</name>
</gene>
<dbReference type="InParanoid" id="A7EXX2"/>
<sequence length="55" mass="5983">MKAGSDYDGRIPVWDKVCKWRLYLTDGSVVKALAGKGIRGDVNSRGYASFMKSGA</sequence>
<protein>
    <submittedName>
        <fullName evidence="1">Uncharacterized protein</fullName>
    </submittedName>
</protein>
<dbReference type="GeneID" id="5484878"/>
<keyword evidence="2" id="KW-1185">Reference proteome</keyword>
<dbReference type="EMBL" id="CH476635">
    <property type="protein sequence ID" value="EDN94314.1"/>
    <property type="molecule type" value="Genomic_DNA"/>
</dbReference>
<dbReference type="Proteomes" id="UP000001312">
    <property type="component" value="Unassembled WGS sequence"/>
</dbReference>
<evidence type="ECO:0000313" key="1">
    <source>
        <dbReference type="EMBL" id="EDN94314.1"/>
    </source>
</evidence>
<dbReference type="HOGENOM" id="CLU_3033794_0_0_1"/>
<accession>A7EXX2</accession>
<dbReference type="RefSeq" id="XP_001588640.1">
    <property type="nucleotide sequence ID" value="XM_001588590.1"/>
</dbReference>
<dbReference type="KEGG" id="ssl:SS1G_10187"/>
<dbReference type="AlphaFoldDB" id="A7EXX2"/>
<evidence type="ECO:0000313" key="2">
    <source>
        <dbReference type="Proteomes" id="UP000001312"/>
    </source>
</evidence>